<feature type="domain" description="HTH tetR-type" evidence="5">
    <location>
        <begin position="14"/>
        <end position="74"/>
    </location>
</feature>
<dbReference type="PANTHER" id="PTHR30055:SF151">
    <property type="entry name" value="TRANSCRIPTIONAL REGULATORY PROTEIN"/>
    <property type="match status" value="1"/>
</dbReference>
<dbReference type="InterPro" id="IPR001647">
    <property type="entry name" value="HTH_TetR"/>
</dbReference>
<dbReference type="OrthoDB" id="4709966at2"/>
<dbReference type="InterPro" id="IPR050109">
    <property type="entry name" value="HTH-type_TetR-like_transc_reg"/>
</dbReference>
<dbReference type="EMBL" id="RBKV01000001">
    <property type="protein sequence ID" value="RKR97457.1"/>
    <property type="molecule type" value="Genomic_DNA"/>
</dbReference>
<dbReference type="SUPFAM" id="SSF48498">
    <property type="entry name" value="Tetracyclin repressor-like, C-terminal domain"/>
    <property type="match status" value="1"/>
</dbReference>
<dbReference type="Pfam" id="PF13305">
    <property type="entry name" value="TetR_C_33"/>
    <property type="match status" value="1"/>
</dbReference>
<dbReference type="GO" id="GO:0003700">
    <property type="term" value="F:DNA-binding transcription factor activity"/>
    <property type="evidence" value="ECO:0007669"/>
    <property type="project" value="TreeGrafter"/>
</dbReference>
<keyword evidence="1" id="KW-0805">Transcription regulation</keyword>
<dbReference type="Pfam" id="PF00440">
    <property type="entry name" value="TetR_N"/>
    <property type="match status" value="1"/>
</dbReference>
<protein>
    <submittedName>
        <fullName evidence="6">TetR family transcriptional regulator</fullName>
    </submittedName>
</protein>
<accession>A0A495K843</accession>
<evidence type="ECO:0000313" key="7">
    <source>
        <dbReference type="Proteomes" id="UP000274762"/>
    </source>
</evidence>
<evidence type="ECO:0000256" key="4">
    <source>
        <dbReference type="PROSITE-ProRule" id="PRU00335"/>
    </source>
</evidence>
<evidence type="ECO:0000259" key="5">
    <source>
        <dbReference type="PROSITE" id="PS50977"/>
    </source>
</evidence>
<dbReference type="InterPro" id="IPR025996">
    <property type="entry name" value="MT1864/Rv1816-like_C"/>
</dbReference>
<sequence length="227" mass="24430">MASAQEHNPSEPTDSVRERLIRSTVDLLAEFGPEQLKVRTITDAAGVSTIAVYHHFGGLKELLQAVVAHGYADLAAAMKAASQADADPGVQLFAIALSTRSVAQSNAHLYDMMFGLSTRGTYRYVGSPENKTASGFATAYAVLVEACERLAQSGRVSVNDSSQIAAELWSAVHGFVTLEMAGHFAHFADPVSMVLRPMAVNHFVGMGDERARAESSADRAMLWWSQQ</sequence>
<dbReference type="PANTHER" id="PTHR30055">
    <property type="entry name" value="HTH-TYPE TRANSCRIPTIONAL REGULATOR RUTR"/>
    <property type="match status" value="1"/>
</dbReference>
<evidence type="ECO:0000256" key="2">
    <source>
        <dbReference type="ARBA" id="ARBA00023125"/>
    </source>
</evidence>
<dbReference type="GO" id="GO:0000976">
    <property type="term" value="F:transcription cis-regulatory region binding"/>
    <property type="evidence" value="ECO:0007669"/>
    <property type="project" value="TreeGrafter"/>
</dbReference>
<evidence type="ECO:0000256" key="1">
    <source>
        <dbReference type="ARBA" id="ARBA00023015"/>
    </source>
</evidence>
<dbReference type="Gene3D" id="1.10.357.10">
    <property type="entry name" value="Tetracycline Repressor, domain 2"/>
    <property type="match status" value="1"/>
</dbReference>
<keyword evidence="2 4" id="KW-0238">DNA-binding</keyword>
<dbReference type="Proteomes" id="UP000274762">
    <property type="component" value="Unassembled WGS sequence"/>
</dbReference>
<dbReference type="SUPFAM" id="SSF46689">
    <property type="entry name" value="Homeodomain-like"/>
    <property type="match status" value="1"/>
</dbReference>
<comment type="caution">
    <text evidence="6">The sequence shown here is derived from an EMBL/GenBank/DDBJ whole genome shotgun (WGS) entry which is preliminary data.</text>
</comment>
<evidence type="ECO:0000256" key="3">
    <source>
        <dbReference type="ARBA" id="ARBA00023163"/>
    </source>
</evidence>
<organism evidence="6 7">
    <name type="scientific">Williamsia marianensis</name>
    <dbReference type="NCBI Taxonomy" id="85044"/>
    <lineage>
        <taxon>Bacteria</taxon>
        <taxon>Bacillati</taxon>
        <taxon>Actinomycetota</taxon>
        <taxon>Actinomycetes</taxon>
        <taxon>Mycobacteriales</taxon>
        <taxon>Nocardiaceae</taxon>
        <taxon>Williamsia</taxon>
    </lineage>
</organism>
<dbReference type="InterPro" id="IPR036271">
    <property type="entry name" value="Tet_transcr_reg_TetR-rel_C_sf"/>
</dbReference>
<evidence type="ECO:0000313" key="6">
    <source>
        <dbReference type="EMBL" id="RKR97457.1"/>
    </source>
</evidence>
<reference evidence="6 7" key="1">
    <citation type="submission" date="2018-10" db="EMBL/GenBank/DDBJ databases">
        <title>Sequencing the genomes of 1000 actinobacteria strains.</title>
        <authorList>
            <person name="Klenk H.-P."/>
        </authorList>
    </citation>
    <scope>NUCLEOTIDE SEQUENCE [LARGE SCALE GENOMIC DNA]</scope>
    <source>
        <strain evidence="6 7">DSM 44343</strain>
    </source>
</reference>
<dbReference type="RefSeq" id="WP_062794949.1">
    <property type="nucleotide sequence ID" value="NZ_CBCRXS010000007.1"/>
</dbReference>
<dbReference type="PROSITE" id="PS50977">
    <property type="entry name" value="HTH_TETR_2"/>
    <property type="match status" value="1"/>
</dbReference>
<dbReference type="InterPro" id="IPR009057">
    <property type="entry name" value="Homeodomain-like_sf"/>
</dbReference>
<feature type="DNA-binding region" description="H-T-H motif" evidence="4">
    <location>
        <begin position="37"/>
        <end position="56"/>
    </location>
</feature>
<name>A0A495K843_WILMA</name>
<keyword evidence="3" id="KW-0804">Transcription</keyword>
<proteinExistence type="predicted"/>
<dbReference type="AlphaFoldDB" id="A0A495K843"/>
<gene>
    <name evidence="6" type="ORF">DFJ75_4328</name>
</gene>